<feature type="transmembrane region" description="Helical" evidence="5">
    <location>
        <begin position="131"/>
        <end position="152"/>
    </location>
</feature>
<protein>
    <submittedName>
        <fullName evidence="7">Yip1 domain-containing protein</fullName>
    </submittedName>
</protein>
<dbReference type="RefSeq" id="WP_149756037.1">
    <property type="nucleotide sequence ID" value="NZ_FOMS01000006.1"/>
</dbReference>
<keyword evidence="4 5" id="KW-0472">Membrane</keyword>
<feature type="transmembrane region" description="Helical" evidence="5">
    <location>
        <begin position="70"/>
        <end position="91"/>
    </location>
</feature>
<evidence type="ECO:0000256" key="4">
    <source>
        <dbReference type="ARBA" id="ARBA00023136"/>
    </source>
</evidence>
<evidence type="ECO:0000256" key="2">
    <source>
        <dbReference type="ARBA" id="ARBA00022692"/>
    </source>
</evidence>
<evidence type="ECO:0000313" key="7">
    <source>
        <dbReference type="EMBL" id="SFE12712.1"/>
    </source>
</evidence>
<dbReference type="EMBL" id="FOMS01000006">
    <property type="protein sequence ID" value="SFE12712.1"/>
    <property type="molecule type" value="Genomic_DNA"/>
</dbReference>
<evidence type="ECO:0000313" key="8">
    <source>
        <dbReference type="Proteomes" id="UP000325289"/>
    </source>
</evidence>
<dbReference type="Pfam" id="PF04893">
    <property type="entry name" value="Yip1"/>
    <property type="match status" value="1"/>
</dbReference>
<dbReference type="Proteomes" id="UP000325289">
    <property type="component" value="Unassembled WGS sequence"/>
</dbReference>
<organism evidence="7 8">
    <name type="scientific">Roseivivax sediminis</name>
    <dbReference type="NCBI Taxonomy" id="936889"/>
    <lineage>
        <taxon>Bacteria</taxon>
        <taxon>Pseudomonadati</taxon>
        <taxon>Pseudomonadota</taxon>
        <taxon>Alphaproteobacteria</taxon>
        <taxon>Rhodobacterales</taxon>
        <taxon>Roseobacteraceae</taxon>
        <taxon>Roseivivax</taxon>
    </lineage>
</organism>
<dbReference type="InterPro" id="IPR006977">
    <property type="entry name" value="Yip1_dom"/>
</dbReference>
<sequence>MTLNGFFALAWQSVTAPREVARLLLSLRLNTEALILSFSLVVVLQTVLVTMSAQIRPPDPALAPLLGQPLVFLVGLATVLIVLVLALTWAGRGLGGAGRVQDVALLVAWLQGLDVLVQLVLLLMLPVAPVLAGLVSLLATGAGLWILLNFLAEAQGFEGVGKSALALLLAVTGLALGLALFVTLSGATVEAVPHV</sequence>
<feature type="transmembrane region" description="Helical" evidence="5">
    <location>
        <begin position="103"/>
        <end position="125"/>
    </location>
</feature>
<proteinExistence type="predicted"/>
<keyword evidence="8" id="KW-1185">Reference proteome</keyword>
<keyword evidence="2 5" id="KW-0812">Transmembrane</keyword>
<accession>A0A1I1XZZ5</accession>
<dbReference type="AlphaFoldDB" id="A0A1I1XZZ5"/>
<evidence type="ECO:0000256" key="3">
    <source>
        <dbReference type="ARBA" id="ARBA00022989"/>
    </source>
</evidence>
<gene>
    <name evidence="7" type="ORF">SAMN04515678_106219</name>
</gene>
<evidence type="ECO:0000256" key="1">
    <source>
        <dbReference type="ARBA" id="ARBA00004141"/>
    </source>
</evidence>
<feature type="domain" description="Yip1" evidence="6">
    <location>
        <begin position="11"/>
        <end position="179"/>
    </location>
</feature>
<name>A0A1I1XZZ5_9RHOB</name>
<comment type="subcellular location">
    <subcellularLocation>
        <location evidence="1">Membrane</location>
        <topology evidence="1">Multi-pass membrane protein</topology>
    </subcellularLocation>
</comment>
<evidence type="ECO:0000256" key="5">
    <source>
        <dbReference type="SAM" id="Phobius"/>
    </source>
</evidence>
<dbReference type="GO" id="GO:0016020">
    <property type="term" value="C:membrane"/>
    <property type="evidence" value="ECO:0007669"/>
    <property type="project" value="UniProtKB-SubCell"/>
</dbReference>
<dbReference type="OrthoDB" id="7872013at2"/>
<keyword evidence="3 5" id="KW-1133">Transmembrane helix</keyword>
<feature type="transmembrane region" description="Helical" evidence="5">
    <location>
        <begin position="33"/>
        <end position="55"/>
    </location>
</feature>
<evidence type="ECO:0000259" key="6">
    <source>
        <dbReference type="Pfam" id="PF04893"/>
    </source>
</evidence>
<reference evidence="7 8" key="1">
    <citation type="submission" date="2016-10" db="EMBL/GenBank/DDBJ databases">
        <authorList>
            <person name="Varghese N."/>
            <person name="Submissions S."/>
        </authorList>
    </citation>
    <scope>NUCLEOTIDE SEQUENCE [LARGE SCALE GENOMIC DNA]</scope>
    <source>
        <strain evidence="8">YIM D21,KCTC 23444,ACCC 10710</strain>
    </source>
</reference>
<feature type="transmembrane region" description="Helical" evidence="5">
    <location>
        <begin position="164"/>
        <end position="187"/>
    </location>
</feature>